<dbReference type="OMA" id="AENECET"/>
<evidence type="ECO:0000256" key="5">
    <source>
        <dbReference type="ARBA" id="ARBA00023157"/>
    </source>
</evidence>
<dbReference type="HOGENOM" id="CLU_164133_4_4_1"/>
<keyword evidence="5" id="KW-1015">Disulfide bond</keyword>
<dbReference type="PROSITE" id="PS00280">
    <property type="entry name" value="BPTI_KUNITZ_1"/>
    <property type="match status" value="1"/>
</dbReference>
<organism evidence="9 10">
    <name type="scientific">Daphnia pulex</name>
    <name type="common">Water flea</name>
    <dbReference type="NCBI Taxonomy" id="6669"/>
    <lineage>
        <taxon>Eukaryota</taxon>
        <taxon>Metazoa</taxon>
        <taxon>Ecdysozoa</taxon>
        <taxon>Arthropoda</taxon>
        <taxon>Crustacea</taxon>
        <taxon>Branchiopoda</taxon>
        <taxon>Diplostraca</taxon>
        <taxon>Cladocera</taxon>
        <taxon>Anomopoda</taxon>
        <taxon>Daphniidae</taxon>
        <taxon>Daphnia</taxon>
    </lineage>
</organism>
<evidence type="ECO:0000256" key="3">
    <source>
        <dbReference type="ARBA" id="ARBA00022690"/>
    </source>
</evidence>
<evidence type="ECO:0000256" key="2">
    <source>
        <dbReference type="ARBA" id="ARBA00022525"/>
    </source>
</evidence>
<dbReference type="GO" id="GO:0005615">
    <property type="term" value="C:extracellular space"/>
    <property type="evidence" value="ECO:0000318"/>
    <property type="project" value="GO_Central"/>
</dbReference>
<keyword evidence="2" id="KW-0964">Secreted</keyword>
<dbReference type="PANTHER" id="PTHR10083">
    <property type="entry name" value="KUNITZ-TYPE PROTEASE INHIBITOR-RELATED"/>
    <property type="match status" value="1"/>
</dbReference>
<reference evidence="9 10" key="1">
    <citation type="journal article" date="2011" name="Science">
        <title>The ecoresponsive genome of Daphnia pulex.</title>
        <authorList>
            <person name="Colbourne J.K."/>
            <person name="Pfrender M.E."/>
            <person name="Gilbert D."/>
            <person name="Thomas W.K."/>
            <person name="Tucker A."/>
            <person name="Oakley T.H."/>
            <person name="Tokishita S."/>
            <person name="Aerts A."/>
            <person name="Arnold G.J."/>
            <person name="Basu M.K."/>
            <person name="Bauer D.J."/>
            <person name="Caceres C.E."/>
            <person name="Carmel L."/>
            <person name="Casola C."/>
            <person name="Choi J.H."/>
            <person name="Detter J.C."/>
            <person name="Dong Q."/>
            <person name="Dusheyko S."/>
            <person name="Eads B.D."/>
            <person name="Frohlich T."/>
            <person name="Geiler-Samerotte K.A."/>
            <person name="Gerlach D."/>
            <person name="Hatcher P."/>
            <person name="Jogdeo S."/>
            <person name="Krijgsveld J."/>
            <person name="Kriventseva E.V."/>
            <person name="Kultz D."/>
            <person name="Laforsch C."/>
            <person name="Lindquist E."/>
            <person name="Lopez J."/>
            <person name="Manak J.R."/>
            <person name="Muller J."/>
            <person name="Pangilinan J."/>
            <person name="Patwardhan R.P."/>
            <person name="Pitluck S."/>
            <person name="Pritham E.J."/>
            <person name="Rechtsteiner A."/>
            <person name="Rho M."/>
            <person name="Rogozin I.B."/>
            <person name="Sakarya O."/>
            <person name="Salamov A."/>
            <person name="Schaack S."/>
            <person name="Shapiro H."/>
            <person name="Shiga Y."/>
            <person name="Skalitzky C."/>
            <person name="Smith Z."/>
            <person name="Souvorov A."/>
            <person name="Sung W."/>
            <person name="Tang Z."/>
            <person name="Tsuchiya D."/>
            <person name="Tu H."/>
            <person name="Vos H."/>
            <person name="Wang M."/>
            <person name="Wolf Y.I."/>
            <person name="Yamagata H."/>
            <person name="Yamada T."/>
            <person name="Ye Y."/>
            <person name="Shaw J.R."/>
            <person name="Andrews J."/>
            <person name="Crease T.J."/>
            <person name="Tang H."/>
            <person name="Lucas S.M."/>
            <person name="Robertson H.M."/>
            <person name="Bork P."/>
            <person name="Koonin E.V."/>
            <person name="Zdobnov E.M."/>
            <person name="Grigoriev I.V."/>
            <person name="Lynch M."/>
            <person name="Boore J.L."/>
        </authorList>
    </citation>
    <scope>NUCLEOTIDE SEQUENCE [LARGE SCALE GENOMIC DNA]</scope>
</reference>
<dbReference type="Proteomes" id="UP000000305">
    <property type="component" value="Unassembled WGS sequence"/>
</dbReference>
<dbReference type="FunFam" id="4.10.410.10:FF:000025">
    <property type="entry name" value="Papilin-like Protein"/>
    <property type="match status" value="1"/>
</dbReference>
<dbReference type="InterPro" id="IPR002223">
    <property type="entry name" value="Kunitz_BPTI"/>
</dbReference>
<comment type="subcellular location">
    <subcellularLocation>
        <location evidence="1">Secreted</location>
    </subcellularLocation>
</comment>
<keyword evidence="3" id="KW-0646">Protease inhibitor</keyword>
<dbReference type="eggNOG" id="KOG3544">
    <property type="taxonomic scope" value="Eukaryota"/>
</dbReference>
<feature type="non-terminal residue" evidence="9">
    <location>
        <position position="1"/>
    </location>
</feature>
<dbReference type="PhylomeDB" id="E9HRH8"/>
<evidence type="ECO:0000313" key="10">
    <source>
        <dbReference type="Proteomes" id="UP000000305"/>
    </source>
</evidence>
<evidence type="ECO:0000259" key="8">
    <source>
        <dbReference type="PROSITE" id="PS50279"/>
    </source>
</evidence>
<dbReference type="KEGG" id="dpx:DAPPUDRAFT_65354"/>
<dbReference type="Gene3D" id="4.10.410.10">
    <property type="entry name" value="Pancreatic trypsin inhibitor Kunitz domain"/>
    <property type="match status" value="1"/>
</dbReference>
<evidence type="ECO:0000256" key="4">
    <source>
        <dbReference type="ARBA" id="ARBA00022900"/>
    </source>
</evidence>
<dbReference type="AlphaFoldDB" id="E9HRH8"/>
<name>E9HRH8_DAPPU</name>
<evidence type="ECO:0000256" key="1">
    <source>
        <dbReference type="ARBA" id="ARBA00004613"/>
    </source>
</evidence>
<proteinExistence type="predicted"/>
<keyword evidence="4" id="KW-0722">Serine protease inhibitor</keyword>
<dbReference type="SUPFAM" id="SSF57362">
    <property type="entry name" value="BPTI-like"/>
    <property type="match status" value="1"/>
</dbReference>
<dbReference type="OrthoDB" id="4473401at2759"/>
<dbReference type="InParanoid" id="E9HRH8"/>
<keyword evidence="6" id="KW-1199">Hemostasis impairing toxin</keyword>
<dbReference type="STRING" id="6669.E9HRH8"/>
<dbReference type="PANTHER" id="PTHR10083:SF376">
    <property type="entry name" value="SERINE PEPTIDASE INHIBITOR, KUNITZ TYPE, 3"/>
    <property type="match status" value="1"/>
</dbReference>
<protein>
    <recommendedName>
        <fullName evidence="8">BPTI/Kunitz inhibitor domain-containing protein</fullName>
    </recommendedName>
</protein>
<dbReference type="InterPro" id="IPR050098">
    <property type="entry name" value="TFPI/VKTCI-like"/>
</dbReference>
<keyword evidence="7" id="KW-1203">Blood coagulation cascade inhibiting toxin</keyword>
<dbReference type="PROSITE" id="PS50279">
    <property type="entry name" value="BPTI_KUNITZ_2"/>
    <property type="match status" value="1"/>
</dbReference>
<dbReference type="GO" id="GO:0004867">
    <property type="term" value="F:serine-type endopeptidase inhibitor activity"/>
    <property type="evidence" value="ECO:0000318"/>
    <property type="project" value="GO_Central"/>
</dbReference>
<dbReference type="InterPro" id="IPR036880">
    <property type="entry name" value="Kunitz_BPTI_sf"/>
</dbReference>
<evidence type="ECO:0000256" key="7">
    <source>
        <dbReference type="ARBA" id="ARBA00034146"/>
    </source>
</evidence>
<evidence type="ECO:0000256" key="6">
    <source>
        <dbReference type="ARBA" id="ARBA00023240"/>
    </source>
</evidence>
<dbReference type="PRINTS" id="PR00759">
    <property type="entry name" value="BASICPTASE"/>
</dbReference>
<dbReference type="CDD" id="cd00109">
    <property type="entry name" value="Kunitz-type"/>
    <property type="match status" value="1"/>
</dbReference>
<feature type="non-terminal residue" evidence="9">
    <location>
        <position position="55"/>
    </location>
</feature>
<dbReference type="InterPro" id="IPR020901">
    <property type="entry name" value="Prtase_inh_Kunz-CS"/>
</dbReference>
<dbReference type="SMART" id="SM00131">
    <property type="entry name" value="KU"/>
    <property type="match status" value="1"/>
</dbReference>
<dbReference type="EMBL" id="GL732736">
    <property type="protein sequence ID" value="EFX65648.1"/>
    <property type="molecule type" value="Genomic_DNA"/>
</dbReference>
<gene>
    <name evidence="9" type="ORF">DAPPUDRAFT_65354</name>
</gene>
<keyword evidence="10" id="KW-1185">Reference proteome</keyword>
<sequence length="55" mass="6175">IVNVCELPKEPGMCRANFPRWAYNPETQLCEKFSFGGCGGNANNFHSYQQCASRC</sequence>
<accession>E9HRH8</accession>
<evidence type="ECO:0000313" key="9">
    <source>
        <dbReference type="EMBL" id="EFX65648.1"/>
    </source>
</evidence>
<dbReference type="FunCoup" id="E9HRH8">
    <property type="interactions" value="37"/>
</dbReference>
<dbReference type="Pfam" id="PF00014">
    <property type="entry name" value="Kunitz_BPTI"/>
    <property type="match status" value="1"/>
</dbReference>
<keyword evidence="6" id="KW-0800">Toxin</keyword>
<feature type="domain" description="BPTI/Kunitz inhibitor" evidence="8">
    <location>
        <begin position="5"/>
        <end position="55"/>
    </location>
</feature>